<dbReference type="AlphaFoldDB" id="A0A379JHX7"/>
<proteinExistence type="predicted"/>
<dbReference type="EMBL" id="UGRY01000003">
    <property type="protein sequence ID" value="SUD47613.1"/>
    <property type="molecule type" value="Genomic_DNA"/>
</dbReference>
<dbReference type="PROSITE" id="PS51257">
    <property type="entry name" value="PROKAR_LIPOPROTEIN"/>
    <property type="match status" value="1"/>
</dbReference>
<keyword evidence="1" id="KW-0732">Signal</keyword>
<evidence type="ECO:0000256" key="1">
    <source>
        <dbReference type="ARBA" id="ARBA00022729"/>
    </source>
</evidence>
<dbReference type="Proteomes" id="UP000255467">
    <property type="component" value="Unassembled WGS sequence"/>
</dbReference>
<protein>
    <submittedName>
        <fullName evidence="3">Telomeric repeat-binding factor 2</fullName>
    </submittedName>
</protein>
<gene>
    <name evidence="3" type="ORF">NCTC1934_04933</name>
</gene>
<keyword evidence="4" id="KW-1185">Reference proteome</keyword>
<dbReference type="Gene3D" id="2.60.40.1240">
    <property type="match status" value="1"/>
</dbReference>
<dbReference type="InterPro" id="IPR029051">
    <property type="entry name" value="DUF4352"/>
</dbReference>
<evidence type="ECO:0000259" key="2">
    <source>
        <dbReference type="Pfam" id="PF11611"/>
    </source>
</evidence>
<dbReference type="Pfam" id="PF11611">
    <property type="entry name" value="DUF4352"/>
    <property type="match status" value="1"/>
</dbReference>
<dbReference type="STRING" id="1406858.GCA_000710895_00574"/>
<evidence type="ECO:0000313" key="3">
    <source>
        <dbReference type="EMBL" id="SUD47613.1"/>
    </source>
</evidence>
<dbReference type="InterPro" id="IPR029050">
    <property type="entry name" value="Immunoprotect_excell_Ig-like"/>
</dbReference>
<reference evidence="3 4" key="1">
    <citation type="submission" date="2018-06" db="EMBL/GenBank/DDBJ databases">
        <authorList>
            <consortium name="Pathogen Informatics"/>
            <person name="Doyle S."/>
        </authorList>
    </citation>
    <scope>NUCLEOTIDE SEQUENCE [LARGE SCALE GENOMIC DNA]</scope>
    <source>
        <strain evidence="3 4">NCTC1934</strain>
    </source>
</reference>
<feature type="domain" description="DUF4352" evidence="2">
    <location>
        <begin position="52"/>
        <end position="169"/>
    </location>
</feature>
<accession>A0A379JHX7</accession>
<evidence type="ECO:0000313" key="4">
    <source>
        <dbReference type="Proteomes" id="UP000255467"/>
    </source>
</evidence>
<organism evidence="3 4">
    <name type="scientific">Nocardia otitidiscaviarum</name>
    <dbReference type="NCBI Taxonomy" id="1823"/>
    <lineage>
        <taxon>Bacteria</taxon>
        <taxon>Bacillati</taxon>
        <taxon>Actinomycetota</taxon>
        <taxon>Actinomycetes</taxon>
        <taxon>Mycobacteriales</taxon>
        <taxon>Nocardiaceae</taxon>
        <taxon>Nocardia</taxon>
    </lineage>
</organism>
<name>A0A379JHX7_9NOCA</name>
<sequence>MPPRKRKVWPWVLLAVFLAFVALVGGCVALFSTTANEVAKSEERRTSAAPAGSPVRDGQFEFVVTGTERTPTVGEGYLAETAQGEYLLVYVDITNTGGEPRSYFGENQKAIDDQGREFTNDTMAELTIDSGPKELNPGLTISKTIIFDIPVGSRITAIEFHDSMFSGGARVALE</sequence>